<evidence type="ECO:0000256" key="1">
    <source>
        <dbReference type="SAM" id="Phobius"/>
    </source>
</evidence>
<dbReference type="PANTHER" id="PTHR40278:SF2">
    <property type="entry name" value="TYPE IV PILUS INNER MEMBRANE COMPONENT PILN"/>
    <property type="match status" value="1"/>
</dbReference>
<dbReference type="Proteomes" id="UP000198870">
    <property type="component" value="Unassembled WGS sequence"/>
</dbReference>
<feature type="transmembrane region" description="Helical" evidence="1">
    <location>
        <begin position="21"/>
        <end position="41"/>
    </location>
</feature>
<dbReference type="InterPro" id="IPR052534">
    <property type="entry name" value="Extracell_DNA_Util/SecSys_Comp"/>
</dbReference>
<dbReference type="EMBL" id="FMUX01000017">
    <property type="protein sequence ID" value="SCY70492.1"/>
    <property type="molecule type" value="Genomic_DNA"/>
</dbReference>
<dbReference type="InterPro" id="IPR007813">
    <property type="entry name" value="PilN"/>
</dbReference>
<dbReference type="OrthoDB" id="5296173at2"/>
<dbReference type="GO" id="GO:0043683">
    <property type="term" value="P:type IV pilus assembly"/>
    <property type="evidence" value="ECO:0007669"/>
    <property type="project" value="TreeGrafter"/>
</dbReference>
<organism evidence="2 3">
    <name type="scientific">Desulfoluna spongiiphila</name>
    <dbReference type="NCBI Taxonomy" id="419481"/>
    <lineage>
        <taxon>Bacteria</taxon>
        <taxon>Pseudomonadati</taxon>
        <taxon>Thermodesulfobacteriota</taxon>
        <taxon>Desulfobacteria</taxon>
        <taxon>Desulfobacterales</taxon>
        <taxon>Desulfolunaceae</taxon>
        <taxon>Desulfoluna</taxon>
    </lineage>
</organism>
<dbReference type="STRING" id="419481.SAMN05216233_11771"/>
<dbReference type="AlphaFoldDB" id="A0A1G5I370"/>
<protein>
    <submittedName>
        <fullName evidence="2">Type IV pilus assembly protein PilN</fullName>
    </submittedName>
</protein>
<name>A0A1G5I370_9BACT</name>
<accession>A0A1G5I370</accession>
<sequence>MIRINLLPFRDARTKENVRRQVSIFVLLVILIGVGMGGYSLSVSAAVDKYEGEVSDTQAELNKFKKKAREVDTINKKNKMLQKKIDIIESLQVVRKAPVKVLGAMTELVIPDRMWIQSYDEVGKNVTLKGAALDEITVADFTRRLESSEYFSSASLRILKLGASKKSVAMKHFEIVCTRAKLKQKPSNATGMKVK</sequence>
<evidence type="ECO:0000313" key="2">
    <source>
        <dbReference type="EMBL" id="SCY70492.1"/>
    </source>
</evidence>
<proteinExistence type="predicted"/>
<keyword evidence="1" id="KW-0472">Membrane</keyword>
<keyword evidence="3" id="KW-1185">Reference proteome</keyword>
<evidence type="ECO:0000313" key="3">
    <source>
        <dbReference type="Proteomes" id="UP000198870"/>
    </source>
</evidence>
<dbReference type="Pfam" id="PF05137">
    <property type="entry name" value="PilN"/>
    <property type="match status" value="1"/>
</dbReference>
<dbReference type="GO" id="GO:0043107">
    <property type="term" value="P:type IV pilus-dependent motility"/>
    <property type="evidence" value="ECO:0007669"/>
    <property type="project" value="TreeGrafter"/>
</dbReference>
<gene>
    <name evidence="2" type="ORF">SAMN05216233_11771</name>
</gene>
<reference evidence="2 3" key="1">
    <citation type="submission" date="2016-10" db="EMBL/GenBank/DDBJ databases">
        <authorList>
            <person name="de Groot N.N."/>
        </authorList>
    </citation>
    <scope>NUCLEOTIDE SEQUENCE [LARGE SCALE GENOMIC DNA]</scope>
    <source>
        <strain evidence="2 3">AA1</strain>
    </source>
</reference>
<dbReference type="PANTHER" id="PTHR40278">
    <property type="entry name" value="DNA UTILIZATION PROTEIN HOFN"/>
    <property type="match status" value="1"/>
</dbReference>
<keyword evidence="1" id="KW-1133">Transmembrane helix</keyword>
<keyword evidence="1" id="KW-0812">Transmembrane</keyword>